<evidence type="ECO:0000313" key="3">
    <source>
        <dbReference type="EMBL" id="KAF6199379.1"/>
    </source>
</evidence>
<sequence length="208" mass="23636">MDGRVSVSVLVFVFTILTVNCDQYSPRKLAEVLISSGASEWEIPFLVYISAAKTNFTTDFKSQDVSFEDPFQVRIRPDYYTGIFALSDDIRIEYGCPIHPSHDVMNDAACMVKIFRNMKTIRQKSQILQGLKVDSNMDFWYELSNVQMNSTVKNCDNSSGLAVNLLLIIVDSLLIFLCFVLYLYVKDQNRLNTMVSQTGDDFSGNTKQ</sequence>
<feature type="chain" id="PRO_5035867137" evidence="2">
    <location>
        <begin position="22"/>
        <end position="208"/>
    </location>
</feature>
<evidence type="ECO:0000256" key="1">
    <source>
        <dbReference type="SAM" id="Phobius"/>
    </source>
</evidence>
<organism evidence="3 4">
    <name type="scientific">Apolygus lucorum</name>
    <name type="common">Small green plant bug</name>
    <name type="synonym">Lygocoris lucorum</name>
    <dbReference type="NCBI Taxonomy" id="248454"/>
    <lineage>
        <taxon>Eukaryota</taxon>
        <taxon>Metazoa</taxon>
        <taxon>Ecdysozoa</taxon>
        <taxon>Arthropoda</taxon>
        <taxon>Hexapoda</taxon>
        <taxon>Insecta</taxon>
        <taxon>Pterygota</taxon>
        <taxon>Neoptera</taxon>
        <taxon>Paraneoptera</taxon>
        <taxon>Hemiptera</taxon>
        <taxon>Heteroptera</taxon>
        <taxon>Panheteroptera</taxon>
        <taxon>Cimicomorpha</taxon>
        <taxon>Miridae</taxon>
        <taxon>Mirini</taxon>
        <taxon>Apolygus</taxon>
    </lineage>
</organism>
<reference evidence="3" key="1">
    <citation type="journal article" date="2021" name="Mol. Ecol. Resour.">
        <title>Apolygus lucorum genome provides insights into omnivorousness and mesophyll feeding.</title>
        <authorList>
            <person name="Liu Y."/>
            <person name="Liu H."/>
            <person name="Wang H."/>
            <person name="Huang T."/>
            <person name="Liu B."/>
            <person name="Yang B."/>
            <person name="Yin L."/>
            <person name="Li B."/>
            <person name="Zhang Y."/>
            <person name="Zhang S."/>
            <person name="Jiang F."/>
            <person name="Zhang X."/>
            <person name="Ren Y."/>
            <person name="Wang B."/>
            <person name="Wang S."/>
            <person name="Lu Y."/>
            <person name="Wu K."/>
            <person name="Fan W."/>
            <person name="Wang G."/>
        </authorList>
    </citation>
    <scope>NUCLEOTIDE SEQUENCE</scope>
    <source>
        <strain evidence="3">12Hb</strain>
    </source>
</reference>
<feature type="signal peptide" evidence="2">
    <location>
        <begin position="1"/>
        <end position="21"/>
    </location>
</feature>
<keyword evidence="1" id="KW-0812">Transmembrane</keyword>
<keyword evidence="2" id="KW-0732">Signal</keyword>
<name>A0A8S9WT60_APOLU</name>
<keyword evidence="1" id="KW-1133">Transmembrane helix</keyword>
<gene>
    <name evidence="3" type="ORF">GE061_007405</name>
</gene>
<dbReference type="EMBL" id="WIXP02000015">
    <property type="protein sequence ID" value="KAF6199379.1"/>
    <property type="molecule type" value="Genomic_DNA"/>
</dbReference>
<keyword evidence="4" id="KW-1185">Reference proteome</keyword>
<evidence type="ECO:0000256" key="2">
    <source>
        <dbReference type="SAM" id="SignalP"/>
    </source>
</evidence>
<comment type="caution">
    <text evidence="3">The sequence shown here is derived from an EMBL/GenBank/DDBJ whole genome shotgun (WGS) entry which is preliminary data.</text>
</comment>
<protein>
    <submittedName>
        <fullName evidence="3">Uncharacterized protein</fullName>
    </submittedName>
</protein>
<dbReference type="AlphaFoldDB" id="A0A8S9WT60"/>
<feature type="transmembrane region" description="Helical" evidence="1">
    <location>
        <begin position="161"/>
        <end position="185"/>
    </location>
</feature>
<proteinExistence type="predicted"/>
<keyword evidence="1" id="KW-0472">Membrane</keyword>
<dbReference type="Proteomes" id="UP000466442">
    <property type="component" value="Unassembled WGS sequence"/>
</dbReference>
<evidence type="ECO:0000313" key="4">
    <source>
        <dbReference type="Proteomes" id="UP000466442"/>
    </source>
</evidence>
<accession>A0A8S9WT60</accession>